<evidence type="ECO:0000313" key="2">
    <source>
        <dbReference type="Proteomes" id="UP000078540"/>
    </source>
</evidence>
<accession>A0A195BR71</accession>
<evidence type="ECO:0000313" key="1">
    <source>
        <dbReference type="EMBL" id="KYM89461.1"/>
    </source>
</evidence>
<gene>
    <name evidence="1" type="ORF">ALC53_02300</name>
</gene>
<protein>
    <submittedName>
        <fullName evidence="1">Uncharacterized protein</fullName>
    </submittedName>
</protein>
<dbReference type="EMBL" id="KQ976418">
    <property type="protein sequence ID" value="KYM89461.1"/>
    <property type="molecule type" value="Genomic_DNA"/>
</dbReference>
<organism evidence="1 2">
    <name type="scientific">Atta colombica</name>
    <dbReference type="NCBI Taxonomy" id="520822"/>
    <lineage>
        <taxon>Eukaryota</taxon>
        <taxon>Metazoa</taxon>
        <taxon>Ecdysozoa</taxon>
        <taxon>Arthropoda</taxon>
        <taxon>Hexapoda</taxon>
        <taxon>Insecta</taxon>
        <taxon>Pterygota</taxon>
        <taxon>Neoptera</taxon>
        <taxon>Endopterygota</taxon>
        <taxon>Hymenoptera</taxon>
        <taxon>Apocrita</taxon>
        <taxon>Aculeata</taxon>
        <taxon>Formicoidea</taxon>
        <taxon>Formicidae</taxon>
        <taxon>Myrmicinae</taxon>
        <taxon>Atta</taxon>
    </lineage>
</organism>
<proteinExistence type="predicted"/>
<sequence length="340" mass="38950">MTRLEEKRLKTVKKRRKIKRKSSRRGENRKGFLLRGAPYQQYRYISHSTEKSNFTTRQRCFLILHFLAVGFNVKANAGFPRICCITTRVVFDSSSCCINNALYRITFSSPLDLPKLKPPELFQSETHLYLLQHLSSHSFPFVSKDPNLVENFVVHLALDDFAAFSSFCYSQKDLTYSISIVDEGIVFIISCAQVHVIIILVPFLSHGGGSLRQREIINLCRFYSKGQIFLSSTYIFCLEPSRHVFKLILVIVIVERIHYASKRAVAHSRIDLDASQEYQERIKQNVVLVISRSFPRHELPPTVSYSPVEGTPNRAIDPVCDVIIDDQVSIGFFLFCTNAS</sequence>
<keyword evidence="2" id="KW-1185">Reference proteome</keyword>
<dbReference type="Proteomes" id="UP000078540">
    <property type="component" value="Unassembled WGS sequence"/>
</dbReference>
<name>A0A195BR71_9HYME</name>
<dbReference type="AlphaFoldDB" id="A0A195BR71"/>
<reference evidence="1 2" key="1">
    <citation type="submission" date="2015-09" db="EMBL/GenBank/DDBJ databases">
        <title>Atta colombica WGS genome.</title>
        <authorList>
            <person name="Nygaard S."/>
            <person name="Hu H."/>
            <person name="Boomsma J."/>
            <person name="Zhang G."/>
        </authorList>
    </citation>
    <scope>NUCLEOTIDE SEQUENCE [LARGE SCALE GENOMIC DNA]</scope>
    <source>
        <strain evidence="1">Treedump-2</strain>
        <tissue evidence="1">Whole body</tissue>
    </source>
</reference>